<name>A0A382HWL2_9ZZZZ</name>
<dbReference type="SUPFAM" id="SSF109998">
    <property type="entry name" value="Triger factor/SurA peptide-binding domain-like"/>
    <property type="match status" value="1"/>
</dbReference>
<protein>
    <recommendedName>
        <fullName evidence="2">SurA N-terminal domain-containing protein</fullName>
    </recommendedName>
</protein>
<organism evidence="1">
    <name type="scientific">marine metagenome</name>
    <dbReference type="NCBI Taxonomy" id="408172"/>
    <lineage>
        <taxon>unclassified sequences</taxon>
        <taxon>metagenomes</taxon>
        <taxon>ecological metagenomes</taxon>
    </lineage>
</organism>
<dbReference type="Pfam" id="PF13624">
    <property type="entry name" value="SurA_N_3"/>
    <property type="match status" value="1"/>
</dbReference>
<evidence type="ECO:0008006" key="2">
    <source>
        <dbReference type="Google" id="ProtNLM"/>
    </source>
</evidence>
<proteinExistence type="predicted"/>
<dbReference type="InterPro" id="IPR027304">
    <property type="entry name" value="Trigger_fact/SurA_dom_sf"/>
</dbReference>
<dbReference type="EMBL" id="UINC01063646">
    <property type="protein sequence ID" value="SVB91495.1"/>
    <property type="molecule type" value="Genomic_DNA"/>
</dbReference>
<evidence type="ECO:0000313" key="1">
    <source>
        <dbReference type="EMBL" id="SVB91495.1"/>
    </source>
</evidence>
<gene>
    <name evidence="1" type="ORF">METZ01_LOCUS244349</name>
</gene>
<accession>A0A382HWL2</accession>
<reference evidence="1" key="1">
    <citation type="submission" date="2018-05" db="EMBL/GenBank/DDBJ databases">
        <authorList>
            <person name="Lanie J.A."/>
            <person name="Ng W.-L."/>
            <person name="Kazmierczak K.M."/>
            <person name="Andrzejewski T.M."/>
            <person name="Davidsen T.M."/>
            <person name="Wayne K.J."/>
            <person name="Tettelin H."/>
            <person name="Glass J.I."/>
            <person name="Rusch D."/>
            <person name="Podicherti R."/>
            <person name="Tsui H.-C.T."/>
            <person name="Winkler M.E."/>
        </authorList>
    </citation>
    <scope>NUCLEOTIDE SEQUENCE</scope>
</reference>
<feature type="non-terminal residue" evidence="1">
    <location>
        <position position="146"/>
    </location>
</feature>
<dbReference type="Gene3D" id="1.10.4030.10">
    <property type="entry name" value="Porin chaperone SurA, peptide-binding domain"/>
    <property type="match status" value="1"/>
</dbReference>
<dbReference type="AlphaFoldDB" id="A0A382HWL2"/>
<sequence>MARFVSLSSCLILLGLGLFISANPAKVWAHSGHKHDELKINLPKVVAQVNSVDISRDAISRELKKAAQKYKKRGMPLNADQEKSAAKKLIDDEIGRTLLILKAKDLGINITKDMLEKRLKEVKAKFRSDAVFEHKLADRGMTLDQY</sequence>